<dbReference type="InterPro" id="IPR000276">
    <property type="entry name" value="GPCR_Rhodpsn"/>
</dbReference>
<evidence type="ECO:0000256" key="2">
    <source>
        <dbReference type="ARBA" id="ARBA00010663"/>
    </source>
</evidence>
<accession>A0A9N9SYE6</accession>
<evidence type="ECO:0000256" key="1">
    <source>
        <dbReference type="ARBA" id="ARBA00004141"/>
    </source>
</evidence>
<feature type="transmembrane region" description="Helical" evidence="10">
    <location>
        <begin position="114"/>
        <end position="140"/>
    </location>
</feature>
<evidence type="ECO:0000313" key="13">
    <source>
        <dbReference type="Proteomes" id="UP001153709"/>
    </source>
</evidence>
<dbReference type="Gene3D" id="1.20.1070.10">
    <property type="entry name" value="Rhodopsin 7-helix transmembrane proteins"/>
    <property type="match status" value="1"/>
</dbReference>
<dbReference type="EMBL" id="OU898280">
    <property type="protein sequence ID" value="CAG9834916.1"/>
    <property type="molecule type" value="Genomic_DNA"/>
</dbReference>
<keyword evidence="8" id="KW-0807">Transducer</keyword>
<keyword evidence="13" id="KW-1185">Reference proteome</keyword>
<keyword evidence="7" id="KW-0675">Receptor</keyword>
<evidence type="ECO:0000256" key="7">
    <source>
        <dbReference type="ARBA" id="ARBA00023170"/>
    </source>
</evidence>
<name>A0A9N9SYE6_DIABA</name>
<feature type="transmembrane region" description="Helical" evidence="10">
    <location>
        <begin position="59"/>
        <end position="83"/>
    </location>
</feature>
<feature type="region of interest" description="Disordered" evidence="9">
    <location>
        <begin position="204"/>
        <end position="250"/>
    </location>
</feature>
<proteinExistence type="inferred from homology"/>
<dbReference type="OrthoDB" id="10036964at2759"/>
<evidence type="ECO:0000256" key="4">
    <source>
        <dbReference type="ARBA" id="ARBA00022989"/>
    </source>
</evidence>
<keyword evidence="4 10" id="KW-1133">Transmembrane helix</keyword>
<dbReference type="InterPro" id="IPR017452">
    <property type="entry name" value="GPCR_Rhodpsn_7TM"/>
</dbReference>
<dbReference type="SUPFAM" id="SSF81321">
    <property type="entry name" value="Family A G protein-coupled receptor-like"/>
    <property type="match status" value="1"/>
</dbReference>
<keyword evidence="5" id="KW-0297">G-protein coupled receptor</keyword>
<evidence type="ECO:0000256" key="10">
    <source>
        <dbReference type="SAM" id="Phobius"/>
    </source>
</evidence>
<comment type="subcellular location">
    <subcellularLocation>
        <location evidence="1">Membrane</location>
        <topology evidence="1">Multi-pass membrane protein</topology>
    </subcellularLocation>
</comment>
<feature type="domain" description="G-protein coupled receptors family 1 profile" evidence="11">
    <location>
        <begin position="48"/>
        <end position="177"/>
    </location>
</feature>
<dbReference type="AlphaFoldDB" id="A0A9N9SYE6"/>
<feature type="compositionally biased region" description="Low complexity" evidence="9">
    <location>
        <begin position="211"/>
        <end position="240"/>
    </location>
</feature>
<dbReference type="PANTHER" id="PTHR24243">
    <property type="entry name" value="G-PROTEIN COUPLED RECEPTOR"/>
    <property type="match status" value="1"/>
</dbReference>
<evidence type="ECO:0000256" key="6">
    <source>
        <dbReference type="ARBA" id="ARBA00023136"/>
    </source>
</evidence>
<evidence type="ECO:0000256" key="3">
    <source>
        <dbReference type="ARBA" id="ARBA00022692"/>
    </source>
</evidence>
<dbReference type="PRINTS" id="PR00237">
    <property type="entry name" value="GPCRRHODOPSN"/>
</dbReference>
<dbReference type="PANTHER" id="PTHR24243:SF233">
    <property type="entry name" value="THYROTROPIN-RELEASING HORMONE RECEPTOR"/>
    <property type="match status" value="1"/>
</dbReference>
<dbReference type="PROSITE" id="PS50262">
    <property type="entry name" value="G_PROTEIN_RECEP_F1_2"/>
    <property type="match status" value="1"/>
</dbReference>
<evidence type="ECO:0000256" key="8">
    <source>
        <dbReference type="ARBA" id="ARBA00023224"/>
    </source>
</evidence>
<gene>
    <name evidence="12" type="ORF">DIABBA_LOCUS8170</name>
</gene>
<evidence type="ECO:0000313" key="12">
    <source>
        <dbReference type="EMBL" id="CAG9834916.1"/>
    </source>
</evidence>
<dbReference type="Pfam" id="PF00001">
    <property type="entry name" value="7tm_1"/>
    <property type="match status" value="1"/>
</dbReference>
<protein>
    <recommendedName>
        <fullName evidence="11">G-protein coupled receptors family 1 profile domain-containing protein</fullName>
    </recommendedName>
</protein>
<dbReference type="GO" id="GO:0004930">
    <property type="term" value="F:G protein-coupled receptor activity"/>
    <property type="evidence" value="ECO:0007669"/>
    <property type="project" value="UniProtKB-KW"/>
</dbReference>
<keyword evidence="3 10" id="KW-0812">Transmembrane</keyword>
<dbReference type="GO" id="GO:0005886">
    <property type="term" value="C:plasma membrane"/>
    <property type="evidence" value="ECO:0007669"/>
    <property type="project" value="TreeGrafter"/>
</dbReference>
<evidence type="ECO:0000256" key="9">
    <source>
        <dbReference type="SAM" id="MobiDB-lite"/>
    </source>
</evidence>
<comment type="similarity">
    <text evidence="2">Belongs to the G-protein coupled receptor 1 family.</text>
</comment>
<reference evidence="12" key="1">
    <citation type="submission" date="2022-01" db="EMBL/GenBank/DDBJ databases">
        <authorList>
            <person name="King R."/>
        </authorList>
    </citation>
    <scope>NUCLEOTIDE SEQUENCE</scope>
</reference>
<sequence length="286" mass="32121">MPELQAPRAPLGMQFLSYLARVSADSPILAITQYSTEEYIDGSLVFVCFSLVEDLFPCIFFIGSVVVFFVFPLGILICVYALIATSLMSQPLAMIASRNLTSPAQNVIKYRKQVILMLGTVVLAFFICLLPFRALTLWIIIAPAGSSFELGFERYYNILYFSRIMFHINSAVNPILYNIMSSKFRGGFFKLCGAKSLRKRYLKKPEMTRKSTSSSTHTSSQQTSETFLKSSRTYSRQSSSLKEVKEEDETSKVHGRNLVKNVYVRAPIEIVAGINGEKLPSGEIYV</sequence>
<keyword evidence="6 10" id="KW-0472">Membrane</keyword>
<evidence type="ECO:0000256" key="5">
    <source>
        <dbReference type="ARBA" id="ARBA00023040"/>
    </source>
</evidence>
<organism evidence="12 13">
    <name type="scientific">Diabrotica balteata</name>
    <name type="common">Banded cucumber beetle</name>
    <dbReference type="NCBI Taxonomy" id="107213"/>
    <lineage>
        <taxon>Eukaryota</taxon>
        <taxon>Metazoa</taxon>
        <taxon>Ecdysozoa</taxon>
        <taxon>Arthropoda</taxon>
        <taxon>Hexapoda</taxon>
        <taxon>Insecta</taxon>
        <taxon>Pterygota</taxon>
        <taxon>Neoptera</taxon>
        <taxon>Endopterygota</taxon>
        <taxon>Coleoptera</taxon>
        <taxon>Polyphaga</taxon>
        <taxon>Cucujiformia</taxon>
        <taxon>Chrysomeloidea</taxon>
        <taxon>Chrysomelidae</taxon>
        <taxon>Galerucinae</taxon>
        <taxon>Diabroticina</taxon>
        <taxon>Diabroticites</taxon>
        <taxon>Diabrotica</taxon>
    </lineage>
</organism>
<evidence type="ECO:0000259" key="11">
    <source>
        <dbReference type="PROSITE" id="PS50262"/>
    </source>
</evidence>
<dbReference type="Proteomes" id="UP001153709">
    <property type="component" value="Chromosome 5"/>
</dbReference>